<dbReference type="Gene3D" id="3.30.1330.60">
    <property type="entry name" value="OmpA-like domain"/>
    <property type="match status" value="1"/>
</dbReference>
<evidence type="ECO:0000313" key="8">
    <source>
        <dbReference type="EMBL" id="GAP44582.1"/>
    </source>
</evidence>
<dbReference type="EMBL" id="DF968183">
    <property type="protein sequence ID" value="GAP44582.1"/>
    <property type="molecule type" value="Genomic_DNA"/>
</dbReference>
<protein>
    <submittedName>
        <fullName evidence="8">Protein containing thrombospondin type 3 repeat</fullName>
    </submittedName>
</protein>
<feature type="region of interest" description="Disordered" evidence="6">
    <location>
        <begin position="525"/>
        <end position="603"/>
    </location>
</feature>
<dbReference type="PANTHER" id="PTHR30329">
    <property type="entry name" value="STATOR ELEMENT OF FLAGELLAR MOTOR COMPLEX"/>
    <property type="match status" value="1"/>
</dbReference>
<feature type="domain" description="OmpA-like" evidence="7">
    <location>
        <begin position="670"/>
        <end position="786"/>
    </location>
</feature>
<dbReference type="OrthoDB" id="9782229at2"/>
<dbReference type="Proteomes" id="UP000053091">
    <property type="component" value="Unassembled WGS sequence"/>
</dbReference>
<keyword evidence="3 5" id="KW-0472">Membrane</keyword>
<dbReference type="GO" id="GO:0009279">
    <property type="term" value="C:cell outer membrane"/>
    <property type="evidence" value="ECO:0007669"/>
    <property type="project" value="UniProtKB-SubCell"/>
</dbReference>
<proteinExistence type="predicted"/>
<dbReference type="InterPro" id="IPR028974">
    <property type="entry name" value="TSP_type-3_rpt"/>
</dbReference>
<gene>
    <name evidence="8" type="ORF">TBC1_12391</name>
</gene>
<reference evidence="8" key="1">
    <citation type="journal article" date="2015" name="Genome Announc.">
        <title>Draft Genome Sequence of Bacteroidales Strain TBC1, a Novel Isolate from a Methanogenic Wastewater Treatment System.</title>
        <authorList>
            <person name="Tourlousse D.M."/>
            <person name="Matsuura N."/>
            <person name="Sun L."/>
            <person name="Toyonaga M."/>
            <person name="Kuroda K."/>
            <person name="Ohashi A."/>
            <person name="Cruz R."/>
            <person name="Yamaguchi T."/>
            <person name="Sekiguchi Y."/>
        </authorList>
    </citation>
    <scope>NUCLEOTIDE SEQUENCE [LARGE SCALE GENOMIC DNA]</scope>
    <source>
        <strain evidence="8">TBC1</strain>
    </source>
</reference>
<dbReference type="SUPFAM" id="SSF103088">
    <property type="entry name" value="OmpA-like"/>
    <property type="match status" value="1"/>
</dbReference>
<dbReference type="InterPro" id="IPR006665">
    <property type="entry name" value="OmpA-like"/>
</dbReference>
<dbReference type="Pfam" id="PF02412">
    <property type="entry name" value="TSP_3"/>
    <property type="match status" value="3"/>
</dbReference>
<dbReference type="RefSeq" id="WP_082189637.1">
    <property type="nucleotide sequence ID" value="NZ_DF968183.1"/>
</dbReference>
<dbReference type="Pfam" id="PF00691">
    <property type="entry name" value="OmpA"/>
    <property type="match status" value="1"/>
</dbReference>
<dbReference type="STRING" id="1678841.TBC1_12391"/>
<dbReference type="InterPro" id="IPR043781">
    <property type="entry name" value="DUF5723"/>
</dbReference>
<accession>A0A0S7C540</accession>
<dbReference type="PROSITE" id="PS51123">
    <property type="entry name" value="OMPA_2"/>
    <property type="match status" value="1"/>
</dbReference>
<dbReference type="GO" id="GO:0007155">
    <property type="term" value="P:cell adhesion"/>
    <property type="evidence" value="ECO:0007669"/>
    <property type="project" value="InterPro"/>
</dbReference>
<dbReference type="PRINTS" id="PR01021">
    <property type="entry name" value="OMPADOMAIN"/>
</dbReference>
<dbReference type="InterPro" id="IPR036737">
    <property type="entry name" value="OmpA-like_sf"/>
</dbReference>
<keyword evidence="9" id="KW-1185">Reference proteome</keyword>
<dbReference type="GO" id="GO:0005509">
    <property type="term" value="F:calcium ion binding"/>
    <property type="evidence" value="ECO:0007669"/>
    <property type="project" value="InterPro"/>
</dbReference>
<keyword evidence="2" id="KW-0732">Signal</keyword>
<feature type="compositionally biased region" description="Basic and acidic residues" evidence="6">
    <location>
        <begin position="581"/>
        <end position="594"/>
    </location>
</feature>
<evidence type="ECO:0000256" key="1">
    <source>
        <dbReference type="ARBA" id="ARBA00004442"/>
    </source>
</evidence>
<dbReference type="InterPro" id="IPR006664">
    <property type="entry name" value="OMP_bac"/>
</dbReference>
<evidence type="ECO:0000256" key="2">
    <source>
        <dbReference type="ARBA" id="ARBA00022729"/>
    </source>
</evidence>
<evidence type="ECO:0000256" key="4">
    <source>
        <dbReference type="ARBA" id="ARBA00023237"/>
    </source>
</evidence>
<dbReference type="PANTHER" id="PTHR30329:SF21">
    <property type="entry name" value="LIPOPROTEIN YIAD-RELATED"/>
    <property type="match status" value="1"/>
</dbReference>
<comment type="subcellular location">
    <subcellularLocation>
        <location evidence="1">Cell outer membrane</location>
    </subcellularLocation>
</comment>
<dbReference type="InterPro" id="IPR050330">
    <property type="entry name" value="Bact_OuterMem_StrucFunc"/>
</dbReference>
<dbReference type="AlphaFoldDB" id="A0A0S7C540"/>
<dbReference type="InterPro" id="IPR003367">
    <property type="entry name" value="Thrombospondin_3-like_rpt"/>
</dbReference>
<evidence type="ECO:0000256" key="3">
    <source>
        <dbReference type="ARBA" id="ARBA00023136"/>
    </source>
</evidence>
<organism evidence="8">
    <name type="scientific">Lentimicrobium saccharophilum</name>
    <dbReference type="NCBI Taxonomy" id="1678841"/>
    <lineage>
        <taxon>Bacteria</taxon>
        <taxon>Pseudomonadati</taxon>
        <taxon>Bacteroidota</taxon>
        <taxon>Bacteroidia</taxon>
        <taxon>Bacteroidales</taxon>
        <taxon>Lentimicrobiaceae</taxon>
        <taxon>Lentimicrobium</taxon>
    </lineage>
</organism>
<feature type="compositionally biased region" description="Basic and acidic residues" evidence="6">
    <location>
        <begin position="526"/>
        <end position="542"/>
    </location>
</feature>
<evidence type="ECO:0000259" key="7">
    <source>
        <dbReference type="PROSITE" id="PS51123"/>
    </source>
</evidence>
<dbReference type="CDD" id="cd07185">
    <property type="entry name" value="OmpA_C-like"/>
    <property type="match status" value="1"/>
</dbReference>
<keyword evidence="4" id="KW-0998">Cell outer membrane</keyword>
<evidence type="ECO:0000256" key="5">
    <source>
        <dbReference type="PROSITE-ProRule" id="PRU00473"/>
    </source>
</evidence>
<dbReference type="Pfam" id="PF18990">
    <property type="entry name" value="DUF5723"/>
    <property type="match status" value="1"/>
</dbReference>
<evidence type="ECO:0000313" key="9">
    <source>
        <dbReference type="Proteomes" id="UP000053091"/>
    </source>
</evidence>
<sequence>MKRILNCFTYIVVLMAIVPSGQLSGQSYLPFSQSNYSGSAGLLLQPASIADSRYRFDMTVFGAEMMANNTFVALDKKTFFKPSTWEDEDFGDKYVFRKYDGKDKYGFVSAGAILPSFMINLDENSAIGFTSRTRVMLNIDNITEDLAQLFSERFDYEPLLRKTLTNANFSMQANSWAEFGFTYATVILNKQKHFLKGGATLKYLQGLSSGYVFINDLTYRLDSPDTLSLFQSKVNYGISETFDEEGNPAFKSLPGPGIGFDLGLVYEYRPDIASFTYSMDGKDGLLRGDKDKYLFRLGISLLDFGSIRYNKGFYSQDFNADIRDWYIHGMEINSISDINDTLRARFGFNDNTNESYSMGLPTSLSLQADFNLGAGFYLNFTPFFALRKGTNMISKTHYVTSYTFTPRYDHKWFGFAIPVHLDQFNRFNAGLSLRLGPVWVGSNTIINNRLAKQSYALDGYIMFKIPVYRSVKGDKDNDGVSDENDLCPDVPGTWEMRGCPDADADGIPDHLDDCPYDAGTEALRGCPDRDGDGIADKDDQCPDHPGLPQYNGCPDSDGDGIVDHLDECPDQPGSASLNGCPDRDGDGIPDRSDLCPDTPGKPEFGGCPFADSDKDGIPDEDDDCPTIPGPKEFMGCPDTDGDGISDKYDLCPTIAGVPENNGCPAIKKEEKEIIDRAFSNLEFESGKSVIKPVSYPALNELAELLVQKPVWKVQLSGHTDNTGKPESNMTLSKNRTQAVKDYLISRGVEEYRIRTEWFGQERPVADNKTAAGRQKNRRVEMKIVFD</sequence>
<evidence type="ECO:0000256" key="6">
    <source>
        <dbReference type="SAM" id="MobiDB-lite"/>
    </source>
</evidence>
<dbReference type="Gene3D" id="4.10.1080.10">
    <property type="entry name" value="TSP type-3 repeat"/>
    <property type="match status" value="2"/>
</dbReference>
<name>A0A0S7C540_9BACT</name>